<name>A0A811L9Y2_9BILA</name>
<sequence>MLRRLLRPRNLALIGTAGIGVGYLVNNNDVASKLGIVRFARAGCTATRMIVDYKLTMNGDPESAEYKARMHLCHLRGANRLLDLCKANGGVFIKVGQHIAALQYLLPEEYTSVLGVLHSKAPASNFEDIKNVFVTTTGKDFDEVFEYFNTIPCGAASLGQVHDARLKSGEKVAVKIQHPYVKDRSVVDVATMELFVRIADRLFSDFKLMWLVEETKKNLPKELDFIHEAKNAEKVRALFRHMDFLEIPRIHYDLCSEKVLTMDFCEGAQITDVDFFKRHNIDTHDICRKIGHLYSEMIFKDGYIHCDPHPGNVLIMAFIR</sequence>
<reference evidence="3" key="1">
    <citation type="submission" date="2020-09" db="EMBL/GenBank/DDBJ databases">
        <authorList>
            <person name="Kikuchi T."/>
        </authorList>
    </citation>
    <scope>NUCLEOTIDE SEQUENCE</scope>
    <source>
        <strain evidence="3">SH1</strain>
    </source>
</reference>
<dbReference type="PANTHER" id="PTHR43173:SF19">
    <property type="entry name" value="AARF DOMAIN-CONTAINING PROTEIN KINASE 1"/>
    <property type="match status" value="1"/>
</dbReference>
<dbReference type="AlphaFoldDB" id="A0A811L9Y2"/>
<comment type="caution">
    <text evidence="3">The sequence shown here is derived from an EMBL/GenBank/DDBJ whole genome shotgun (WGS) entry which is preliminary data.</text>
</comment>
<dbReference type="Pfam" id="PF03109">
    <property type="entry name" value="ABC1"/>
    <property type="match status" value="1"/>
</dbReference>
<keyword evidence="4" id="KW-1185">Reference proteome</keyword>
<evidence type="ECO:0000313" key="3">
    <source>
        <dbReference type="EMBL" id="CAD5225153.1"/>
    </source>
</evidence>
<dbReference type="PANTHER" id="PTHR43173">
    <property type="entry name" value="ABC1 FAMILY PROTEIN"/>
    <property type="match status" value="1"/>
</dbReference>
<dbReference type="GO" id="GO:0055088">
    <property type="term" value="P:lipid homeostasis"/>
    <property type="evidence" value="ECO:0007669"/>
    <property type="project" value="TreeGrafter"/>
</dbReference>
<dbReference type="EMBL" id="CAJFDH010000005">
    <property type="protein sequence ID" value="CAD5225153.1"/>
    <property type="molecule type" value="Genomic_DNA"/>
</dbReference>
<evidence type="ECO:0000313" key="4">
    <source>
        <dbReference type="Proteomes" id="UP000614601"/>
    </source>
</evidence>
<dbReference type="Proteomes" id="UP000614601">
    <property type="component" value="Unassembled WGS sequence"/>
</dbReference>
<protein>
    <recommendedName>
        <fullName evidence="2">ABC1 atypical kinase-like domain-containing protein</fullName>
    </recommendedName>
</protein>
<evidence type="ECO:0000259" key="2">
    <source>
        <dbReference type="Pfam" id="PF03109"/>
    </source>
</evidence>
<dbReference type="Proteomes" id="UP000783686">
    <property type="component" value="Unassembled WGS sequence"/>
</dbReference>
<feature type="domain" description="ABC1 atypical kinase-like" evidence="2">
    <location>
        <begin position="117"/>
        <end position="316"/>
    </location>
</feature>
<gene>
    <name evidence="3" type="ORF">BOKJ2_LOCUS11436</name>
</gene>
<dbReference type="InterPro" id="IPR051130">
    <property type="entry name" value="Mito_struct-func_regulator"/>
</dbReference>
<accession>A0A811L9Y2</accession>
<dbReference type="InterPro" id="IPR045307">
    <property type="entry name" value="ADCK1_dom"/>
</dbReference>
<dbReference type="OrthoDB" id="427480at2759"/>
<dbReference type="SUPFAM" id="SSF56112">
    <property type="entry name" value="Protein kinase-like (PK-like)"/>
    <property type="match status" value="1"/>
</dbReference>
<dbReference type="CDD" id="cd13969">
    <property type="entry name" value="ADCK1-like"/>
    <property type="match status" value="1"/>
</dbReference>
<dbReference type="EMBL" id="CAJFCW020000005">
    <property type="protein sequence ID" value="CAG9120485.1"/>
    <property type="molecule type" value="Genomic_DNA"/>
</dbReference>
<evidence type="ECO:0000256" key="1">
    <source>
        <dbReference type="ARBA" id="ARBA00009670"/>
    </source>
</evidence>
<dbReference type="GO" id="GO:0007005">
    <property type="term" value="P:mitochondrion organization"/>
    <property type="evidence" value="ECO:0007669"/>
    <property type="project" value="TreeGrafter"/>
</dbReference>
<comment type="similarity">
    <text evidence="1">Belongs to the protein kinase superfamily. ADCK protein kinase family.</text>
</comment>
<dbReference type="InterPro" id="IPR004147">
    <property type="entry name" value="ABC1_dom"/>
</dbReference>
<dbReference type="GO" id="GO:0005743">
    <property type="term" value="C:mitochondrial inner membrane"/>
    <property type="evidence" value="ECO:0007669"/>
    <property type="project" value="TreeGrafter"/>
</dbReference>
<proteinExistence type="inferred from homology"/>
<organism evidence="3 4">
    <name type="scientific">Bursaphelenchus okinawaensis</name>
    <dbReference type="NCBI Taxonomy" id="465554"/>
    <lineage>
        <taxon>Eukaryota</taxon>
        <taxon>Metazoa</taxon>
        <taxon>Ecdysozoa</taxon>
        <taxon>Nematoda</taxon>
        <taxon>Chromadorea</taxon>
        <taxon>Rhabditida</taxon>
        <taxon>Tylenchina</taxon>
        <taxon>Tylenchomorpha</taxon>
        <taxon>Aphelenchoidea</taxon>
        <taxon>Aphelenchoididae</taxon>
        <taxon>Bursaphelenchus</taxon>
    </lineage>
</organism>
<dbReference type="InterPro" id="IPR011009">
    <property type="entry name" value="Kinase-like_dom_sf"/>
</dbReference>